<dbReference type="Gene3D" id="3.20.20.100">
    <property type="entry name" value="NADP-dependent oxidoreductase domain"/>
    <property type="match status" value="1"/>
</dbReference>
<dbReference type="AlphaFoldDB" id="A0A2R9STZ9"/>
<organism evidence="2 3">
    <name type="scientific">Paenibacillus vortex V453</name>
    <dbReference type="NCBI Taxonomy" id="715225"/>
    <lineage>
        <taxon>Bacteria</taxon>
        <taxon>Bacillati</taxon>
        <taxon>Bacillota</taxon>
        <taxon>Bacilli</taxon>
        <taxon>Bacillales</taxon>
        <taxon>Paenibacillaceae</taxon>
        <taxon>Paenibacillus</taxon>
    </lineage>
</organism>
<name>A0A2R9STZ9_9BACL</name>
<dbReference type="SUPFAM" id="SSF51430">
    <property type="entry name" value="NAD(P)-linked oxidoreductase"/>
    <property type="match status" value="1"/>
</dbReference>
<feature type="domain" description="NADP-dependent oxidoreductase" evidence="1">
    <location>
        <begin position="2"/>
        <end position="56"/>
    </location>
</feature>
<comment type="caution">
    <text evidence="2">The sequence shown here is derived from an EMBL/GenBank/DDBJ whole genome shotgun (WGS) entry which is preliminary data.</text>
</comment>
<dbReference type="InterPro" id="IPR023210">
    <property type="entry name" value="NADP_OxRdtase_dom"/>
</dbReference>
<evidence type="ECO:0000313" key="3">
    <source>
        <dbReference type="Proteomes" id="UP000003094"/>
    </source>
</evidence>
<gene>
    <name evidence="2" type="ORF">PVOR_18094</name>
</gene>
<evidence type="ECO:0000259" key="1">
    <source>
        <dbReference type="Pfam" id="PF00248"/>
    </source>
</evidence>
<evidence type="ECO:0000313" key="2">
    <source>
        <dbReference type="EMBL" id="EFU40801.1"/>
    </source>
</evidence>
<reference evidence="2 3" key="1">
    <citation type="journal article" date="2010" name="BMC Genomics">
        <title>Genome sequence of the pattern forming Paenibacillus vortex bacterium reveals potential for thriving in complex environments.</title>
        <authorList>
            <person name="Sirota-Madi A."/>
            <person name="Olender T."/>
            <person name="Helman Y."/>
            <person name="Ingham C."/>
            <person name="Brainis I."/>
            <person name="Roth D."/>
            <person name="Hagi E."/>
            <person name="Brodsky L."/>
            <person name="Leshkowitz D."/>
            <person name="Galatenko V."/>
            <person name="Nikolaev V."/>
            <person name="Mugasimangalam R.C."/>
            <person name="Bransburg-Zabary S."/>
            <person name="Gutnick D.L."/>
            <person name="Lancet D."/>
            <person name="Ben-Jacob E."/>
        </authorList>
    </citation>
    <scope>NUCLEOTIDE SEQUENCE [LARGE SCALE GENOMIC DNA]</scope>
    <source>
        <strain evidence="2 3">V453</strain>
    </source>
</reference>
<sequence length="64" mass="6979">MKYDASPTQIALNGMIHAQGEGIFAIPGATKVKHAEENVKAMNFSLTRSEMDEISDASWAVLKK</sequence>
<protein>
    <recommendedName>
        <fullName evidence="1">NADP-dependent oxidoreductase domain-containing protein</fullName>
    </recommendedName>
</protein>
<dbReference type="EMBL" id="ADHJ01000025">
    <property type="protein sequence ID" value="EFU40801.1"/>
    <property type="molecule type" value="Genomic_DNA"/>
</dbReference>
<dbReference type="Pfam" id="PF00248">
    <property type="entry name" value="Aldo_ket_red"/>
    <property type="match status" value="1"/>
</dbReference>
<dbReference type="InterPro" id="IPR036812">
    <property type="entry name" value="NAD(P)_OxRdtase_dom_sf"/>
</dbReference>
<keyword evidence="3" id="KW-1185">Reference proteome</keyword>
<dbReference type="KEGG" id="pvo:PVOR_18094"/>
<accession>A0A2R9STZ9</accession>
<dbReference type="Proteomes" id="UP000003094">
    <property type="component" value="Unassembled WGS sequence"/>
</dbReference>
<proteinExistence type="predicted"/>